<protein>
    <submittedName>
        <fullName evidence="1">Uncharacterized protein</fullName>
    </submittedName>
</protein>
<evidence type="ECO:0000313" key="1">
    <source>
        <dbReference type="EMBL" id="AXA34609.1"/>
    </source>
</evidence>
<dbReference type="EMBL" id="CP021781">
    <property type="protein sequence ID" value="AXA34609.1"/>
    <property type="molecule type" value="Genomic_DNA"/>
</dbReference>
<gene>
    <name evidence="1" type="ORF">CDH04_09465</name>
    <name evidence="2" type="ORF">FZC43_09475</name>
</gene>
<evidence type="ECO:0000313" key="2">
    <source>
        <dbReference type="EMBL" id="QIW12853.1"/>
    </source>
</evidence>
<reference evidence="2 4" key="2">
    <citation type="submission" date="2019-08" db="EMBL/GenBank/DDBJ databases">
        <title>Complete genome sequences of Francisella adeliensis (FSC1325 and FSC1326).</title>
        <authorList>
            <person name="Ohrman C."/>
            <person name="Uneklint I."/>
            <person name="Vallesi A."/>
            <person name="Karlsson L."/>
            <person name="Sjodin A."/>
        </authorList>
    </citation>
    <scope>NUCLEOTIDE SEQUENCE [LARGE SCALE GENOMIC DNA]</scope>
    <source>
        <strain evidence="2 4">FSC1325</strain>
    </source>
</reference>
<sequence length="121" mass="13627">MVKEVVPDCRGGRNRTADFDMYIFDGSSVDSSNKIHVDVIVEPRDFGTNDAYWTVSKSTASENAEMPYYTFLLDRESKDVTSYKLDDEDSLILEVTKSVGPTSNKATYYLKGKANFKKDSV</sequence>
<accession>A0A2Z4Y0Y5</accession>
<organism evidence="1 3">
    <name type="scientific">Francisella adeliensis</name>
    <dbReference type="NCBI Taxonomy" id="2007306"/>
    <lineage>
        <taxon>Bacteria</taxon>
        <taxon>Pseudomonadati</taxon>
        <taxon>Pseudomonadota</taxon>
        <taxon>Gammaproteobacteria</taxon>
        <taxon>Thiotrichales</taxon>
        <taxon>Francisellaceae</taxon>
        <taxon>Francisella</taxon>
    </lineage>
</organism>
<name>A0A2Z4Y0Y5_9GAMM</name>
<dbReference type="AlphaFoldDB" id="A0A2Z4Y0Y5"/>
<reference evidence="1 3" key="1">
    <citation type="submission" date="2017-06" db="EMBL/GenBank/DDBJ databases">
        <title>Complete genome of Francisella adeliensis.</title>
        <authorList>
            <person name="Vallesi A."/>
            <person name="Sjodin A."/>
        </authorList>
    </citation>
    <scope>NUCLEOTIDE SEQUENCE [LARGE SCALE GENOMIC DNA]</scope>
    <source>
        <strain evidence="1 3">FDC440</strain>
    </source>
</reference>
<dbReference type="Proteomes" id="UP000681131">
    <property type="component" value="Chromosome"/>
</dbReference>
<evidence type="ECO:0000313" key="4">
    <source>
        <dbReference type="Proteomes" id="UP000681131"/>
    </source>
</evidence>
<dbReference type="EMBL" id="CP043424">
    <property type="protein sequence ID" value="QIW12853.1"/>
    <property type="molecule type" value="Genomic_DNA"/>
</dbReference>
<keyword evidence="4" id="KW-1185">Reference proteome</keyword>
<dbReference type="Proteomes" id="UP000251120">
    <property type="component" value="Chromosome"/>
</dbReference>
<proteinExistence type="predicted"/>
<dbReference type="RefSeq" id="WP_112870784.1">
    <property type="nucleotide sequence ID" value="NZ_CP021781.1"/>
</dbReference>
<dbReference type="KEGG" id="fad:CDH04_09465"/>
<evidence type="ECO:0000313" key="3">
    <source>
        <dbReference type="Proteomes" id="UP000251120"/>
    </source>
</evidence>